<dbReference type="InterPro" id="IPR010656">
    <property type="entry name" value="DctM"/>
</dbReference>
<reference evidence="4 5" key="1">
    <citation type="submission" date="2017-03" db="EMBL/GenBank/DDBJ databases">
        <authorList>
            <person name="Afonso C.L."/>
            <person name="Miller P.J."/>
            <person name="Scott M.A."/>
            <person name="Spackman E."/>
            <person name="Goraichik I."/>
            <person name="Dimitrov K.M."/>
            <person name="Suarez D.L."/>
            <person name="Swayne D.E."/>
        </authorList>
    </citation>
    <scope>NUCLEOTIDE SEQUENCE [LARGE SCALE GENOMIC DNA]</scope>
    <source>
        <strain evidence="4 5">CECT 8397</strain>
    </source>
</reference>
<proteinExistence type="predicted"/>
<keyword evidence="2" id="KW-0812">Transmembrane</keyword>
<feature type="transmembrane region" description="Helical" evidence="2">
    <location>
        <begin position="639"/>
        <end position="656"/>
    </location>
</feature>
<gene>
    <name evidence="4" type="primary">siaT_8</name>
    <name evidence="4" type="ORF">PSJ8397_01901</name>
</gene>
<accession>A0A1Y5SE60</accession>
<feature type="transmembrane region" description="Helical" evidence="2">
    <location>
        <begin position="549"/>
        <end position="571"/>
    </location>
</feature>
<keyword evidence="1" id="KW-1003">Cell membrane</keyword>
<dbReference type="GO" id="GO:0022857">
    <property type="term" value="F:transmembrane transporter activity"/>
    <property type="evidence" value="ECO:0007669"/>
    <property type="project" value="UniProtKB-UniRule"/>
</dbReference>
<evidence type="ECO:0000256" key="2">
    <source>
        <dbReference type="SAM" id="Phobius"/>
    </source>
</evidence>
<feature type="transmembrane region" description="Helical" evidence="2">
    <location>
        <begin position="159"/>
        <end position="177"/>
    </location>
</feature>
<feature type="transmembrane region" description="Helical" evidence="2">
    <location>
        <begin position="91"/>
        <end position="113"/>
    </location>
</feature>
<dbReference type="OrthoDB" id="9759894at2"/>
<feature type="transmembrane region" description="Helical" evidence="2">
    <location>
        <begin position="604"/>
        <end position="627"/>
    </location>
</feature>
<keyword evidence="5" id="KW-1185">Reference proteome</keyword>
<keyword evidence="2" id="KW-0472">Membrane</keyword>
<feature type="transmembrane region" description="Helical" evidence="2">
    <location>
        <begin position="578"/>
        <end position="598"/>
    </location>
</feature>
<dbReference type="Proteomes" id="UP000193623">
    <property type="component" value="Unassembled WGS sequence"/>
</dbReference>
<keyword evidence="2" id="KW-1133">Transmembrane helix</keyword>
<name>A0A1Y5SE60_9RHOB</name>
<comment type="function">
    <text evidence="1">Part of the tripartite ATP-independent periplasmic (TRAP) transport system.</text>
</comment>
<organism evidence="4 5">
    <name type="scientific">Pseudooctadecabacter jejudonensis</name>
    <dbReference type="NCBI Taxonomy" id="1391910"/>
    <lineage>
        <taxon>Bacteria</taxon>
        <taxon>Pseudomonadati</taxon>
        <taxon>Pseudomonadota</taxon>
        <taxon>Alphaproteobacteria</taxon>
        <taxon>Rhodobacterales</taxon>
        <taxon>Paracoccaceae</taxon>
        <taxon>Pseudooctadecabacter</taxon>
    </lineage>
</organism>
<evidence type="ECO:0000259" key="3">
    <source>
        <dbReference type="Pfam" id="PF06808"/>
    </source>
</evidence>
<feature type="domain" description="TRAP C4-dicarboxylate transport system permease DctM subunit" evidence="3">
    <location>
        <begin position="171"/>
        <end position="662"/>
    </location>
</feature>
<evidence type="ECO:0000256" key="1">
    <source>
        <dbReference type="RuleBase" id="RU369079"/>
    </source>
</evidence>
<feature type="transmembrane region" description="Helical" evidence="2">
    <location>
        <begin position="255"/>
        <end position="279"/>
    </location>
</feature>
<keyword evidence="1" id="KW-0813">Transport</keyword>
<sequence>MTNTATTRSQGQRIALLLAFVLVLVGMVNTLPEIPGLQNWARDLTGVAFFRISGFPTEYLFPPLFILMMVVVALDASLYRSWRDTRPKRAWLGAALDVGLVAAAILGALGYWIESDSVCLIDQITGERARLIEDAMARSEGLIPGLTLEAEVPACQARLGVWALPLLFSIIVLFFLYNIRVWGLPLVIVASVVVFYTVATALVWVFGLSDNNFLLTKLGADGGDALSAAVQKATNVFITPDGFMGRFMDIIINQVFPYVVLGALFGSSAGGTSLIKLAVRATRNLRGGPAHAAIVSSAMFGTITGGPVTNVLSTGRLTIPMMRRNGFSPQFAGGVEAAASSGGQIMPPVMGIAAFVLVALTAVPYTKVITAAFIPAMAFFFSIFLAVMFQARREKVEPMRDIPEDLIMGRQDWRNLWIIFLPILTILFLLLGNKDAISQSWFAALLPQFVVQTIVNAAGDAVSAGWWAVAVLLPLMFLDPETRAKPAKLFVALGEGGILISRLFLLLFAVSIIAAFLNESGLTGELTRAVTTWLAQVTSITMLGFEIPIVGGVYLMLALVCAMLCAILLGMGMPTVPAYVNVALLLGPLLSQLGVSFFTANMFVFYFAVASAITPPVAVAAFAAASITRSEPMRTAVSAVRVGIVMFTIPFVFAWYPELLLIPEAVTITDENGRRVFMDGYSEDTDFVSLSLLLCRLLAALYLIASALAGFDRASLKQWEVFLRIVAALLILWKAPVVIGVGVALTILLISKHYIMTSKADRGSRNSA</sequence>
<protein>
    <submittedName>
        <fullName evidence="4">Sialic acid TRAP transporter permease protein SiaT</fullName>
    </submittedName>
</protein>
<dbReference type="PANTHER" id="PTHR43849:SF2">
    <property type="entry name" value="BLL3936 PROTEIN"/>
    <property type="match status" value="1"/>
</dbReference>
<feature type="transmembrane region" description="Helical" evidence="2">
    <location>
        <begin position="369"/>
        <end position="389"/>
    </location>
</feature>
<feature type="transmembrane region" description="Helical" evidence="2">
    <location>
        <begin position="184"/>
        <end position="206"/>
    </location>
</feature>
<keyword evidence="1" id="KW-0997">Cell inner membrane</keyword>
<dbReference type="PANTHER" id="PTHR43849">
    <property type="entry name" value="BLL3936 PROTEIN"/>
    <property type="match status" value="1"/>
</dbReference>
<feature type="transmembrane region" description="Helical" evidence="2">
    <location>
        <begin position="345"/>
        <end position="363"/>
    </location>
</feature>
<feature type="transmembrane region" description="Helical" evidence="2">
    <location>
        <begin position="721"/>
        <end position="750"/>
    </location>
</feature>
<feature type="transmembrane region" description="Helical" evidence="2">
    <location>
        <begin position="453"/>
        <end position="477"/>
    </location>
</feature>
<dbReference type="GO" id="GO:0005886">
    <property type="term" value="C:plasma membrane"/>
    <property type="evidence" value="ECO:0007669"/>
    <property type="project" value="UniProtKB-SubCell"/>
</dbReference>
<feature type="transmembrane region" description="Helical" evidence="2">
    <location>
        <begin position="687"/>
        <end position="709"/>
    </location>
</feature>
<dbReference type="EMBL" id="FWFT01000003">
    <property type="protein sequence ID" value="SLN38543.1"/>
    <property type="molecule type" value="Genomic_DNA"/>
</dbReference>
<dbReference type="Pfam" id="PF06808">
    <property type="entry name" value="DctM"/>
    <property type="match status" value="1"/>
</dbReference>
<evidence type="ECO:0000313" key="5">
    <source>
        <dbReference type="Proteomes" id="UP000193623"/>
    </source>
</evidence>
<feature type="transmembrane region" description="Helical" evidence="2">
    <location>
        <begin position="416"/>
        <end position="433"/>
    </location>
</feature>
<evidence type="ECO:0000313" key="4">
    <source>
        <dbReference type="EMBL" id="SLN38543.1"/>
    </source>
</evidence>
<feature type="transmembrane region" description="Helical" evidence="2">
    <location>
        <begin position="489"/>
        <end position="517"/>
    </location>
</feature>
<dbReference type="NCBIfam" id="TIGR02123">
    <property type="entry name" value="TRAP_fused"/>
    <property type="match status" value="1"/>
</dbReference>
<feature type="transmembrane region" description="Helical" evidence="2">
    <location>
        <begin position="59"/>
        <end position="79"/>
    </location>
</feature>
<comment type="subcellular location">
    <subcellularLocation>
        <location evidence="1">Cell inner membrane</location>
        <topology evidence="1">Multi-pass membrane protein</topology>
    </subcellularLocation>
</comment>
<dbReference type="InterPro" id="IPR011853">
    <property type="entry name" value="TRAP_DctM-Dct_fused"/>
</dbReference>
<dbReference type="AlphaFoldDB" id="A0A1Y5SE60"/>
<dbReference type="RefSeq" id="WP_085864350.1">
    <property type="nucleotide sequence ID" value="NZ_FWFT01000003.1"/>
</dbReference>